<dbReference type="InterPro" id="IPR016186">
    <property type="entry name" value="C-type_lectin-like/link_sf"/>
</dbReference>
<evidence type="ECO:0000259" key="2">
    <source>
        <dbReference type="PROSITE" id="PS50041"/>
    </source>
</evidence>
<evidence type="ECO:0000256" key="1">
    <source>
        <dbReference type="SAM" id="SignalP"/>
    </source>
</evidence>
<evidence type="ECO:0000313" key="3">
    <source>
        <dbReference type="EMBL" id="KAK3742790.1"/>
    </source>
</evidence>
<dbReference type="EMBL" id="JAWDGP010006341">
    <property type="protein sequence ID" value="KAK3742790.1"/>
    <property type="molecule type" value="Genomic_DNA"/>
</dbReference>
<dbReference type="InterPro" id="IPR016187">
    <property type="entry name" value="CTDL_fold"/>
</dbReference>
<dbReference type="SUPFAM" id="SSF56436">
    <property type="entry name" value="C-type lectin-like"/>
    <property type="match status" value="1"/>
</dbReference>
<dbReference type="SMART" id="SM00034">
    <property type="entry name" value="CLECT"/>
    <property type="match status" value="1"/>
</dbReference>
<accession>A0AAE1CX41</accession>
<sequence>MKSAAITLLFLLELYVFGTYGELREAFLTQATGQECQTMQIGEQWKSSSHISCYMECMLFYPDTCQSIVYNAATLNCRPGSAAFRSIPKVVTSIPEANSNDIILYAKQPVPPCNANGNFALYEICGTTFCLNLVDSSEEYNNARASCDQKNSRLFIADTMVRFSVFWHISREKMSFEADVWVGLNDIATEGTFVWDDGEPLSDEMNQYIWDDGQPNNNGNEDCAEVRQSDAGSKGLSDEKCDLKGYYFCEPL</sequence>
<keyword evidence="4" id="KW-1185">Reference proteome</keyword>
<feature type="chain" id="PRO_5042101705" description="C-type lectin domain-containing protein" evidence="1">
    <location>
        <begin position="22"/>
        <end position="252"/>
    </location>
</feature>
<dbReference type="Pfam" id="PF00059">
    <property type="entry name" value="Lectin_C"/>
    <property type="match status" value="1"/>
</dbReference>
<dbReference type="InterPro" id="IPR001304">
    <property type="entry name" value="C-type_lectin-like"/>
</dbReference>
<dbReference type="AlphaFoldDB" id="A0AAE1CX41"/>
<organism evidence="3 4">
    <name type="scientific">Elysia crispata</name>
    <name type="common">lettuce slug</name>
    <dbReference type="NCBI Taxonomy" id="231223"/>
    <lineage>
        <taxon>Eukaryota</taxon>
        <taxon>Metazoa</taxon>
        <taxon>Spiralia</taxon>
        <taxon>Lophotrochozoa</taxon>
        <taxon>Mollusca</taxon>
        <taxon>Gastropoda</taxon>
        <taxon>Heterobranchia</taxon>
        <taxon>Euthyneura</taxon>
        <taxon>Panpulmonata</taxon>
        <taxon>Sacoglossa</taxon>
        <taxon>Placobranchoidea</taxon>
        <taxon>Plakobranchidae</taxon>
        <taxon>Elysia</taxon>
    </lineage>
</organism>
<reference evidence="3" key="1">
    <citation type="journal article" date="2023" name="G3 (Bethesda)">
        <title>A reference genome for the long-term kleptoplast-retaining sea slug Elysia crispata morphotype clarki.</title>
        <authorList>
            <person name="Eastman K.E."/>
            <person name="Pendleton A.L."/>
            <person name="Shaikh M.A."/>
            <person name="Suttiyut T."/>
            <person name="Ogas R."/>
            <person name="Tomko P."/>
            <person name="Gavelis G."/>
            <person name="Widhalm J.R."/>
            <person name="Wisecaver J.H."/>
        </authorList>
    </citation>
    <scope>NUCLEOTIDE SEQUENCE</scope>
    <source>
        <strain evidence="3">ECLA1</strain>
    </source>
</reference>
<keyword evidence="1" id="KW-0732">Signal</keyword>
<name>A0AAE1CX41_9GAST</name>
<protein>
    <recommendedName>
        <fullName evidence="2">C-type lectin domain-containing protein</fullName>
    </recommendedName>
</protein>
<dbReference type="Gene3D" id="3.10.100.10">
    <property type="entry name" value="Mannose-Binding Protein A, subunit A"/>
    <property type="match status" value="1"/>
</dbReference>
<feature type="domain" description="C-type lectin" evidence="2">
    <location>
        <begin position="130"/>
        <end position="250"/>
    </location>
</feature>
<gene>
    <name evidence="3" type="ORF">RRG08_060739</name>
</gene>
<proteinExistence type="predicted"/>
<dbReference type="PANTHER" id="PTHR22801:SF63">
    <property type="entry name" value="C-TYPE LECTIN DOMAIN-CONTAINING PROTEIN"/>
    <property type="match status" value="1"/>
</dbReference>
<dbReference type="InterPro" id="IPR050801">
    <property type="entry name" value="Ca-Dep_Lectins_ImmuneDev"/>
</dbReference>
<dbReference type="PROSITE" id="PS50041">
    <property type="entry name" value="C_TYPE_LECTIN_2"/>
    <property type="match status" value="1"/>
</dbReference>
<dbReference type="PANTHER" id="PTHR22801">
    <property type="entry name" value="LITHOSTATHINE"/>
    <property type="match status" value="1"/>
</dbReference>
<feature type="signal peptide" evidence="1">
    <location>
        <begin position="1"/>
        <end position="21"/>
    </location>
</feature>
<dbReference type="Proteomes" id="UP001283361">
    <property type="component" value="Unassembled WGS sequence"/>
</dbReference>
<comment type="caution">
    <text evidence="3">The sequence shown here is derived from an EMBL/GenBank/DDBJ whole genome shotgun (WGS) entry which is preliminary data.</text>
</comment>
<dbReference type="CDD" id="cd00037">
    <property type="entry name" value="CLECT"/>
    <property type="match status" value="1"/>
</dbReference>
<evidence type="ECO:0000313" key="4">
    <source>
        <dbReference type="Proteomes" id="UP001283361"/>
    </source>
</evidence>